<accession>A0A836I4S3</accession>
<proteinExistence type="predicted"/>
<evidence type="ECO:0000259" key="1">
    <source>
        <dbReference type="Pfam" id="PF19031"/>
    </source>
</evidence>
<reference evidence="2 3" key="1">
    <citation type="submission" date="2021-02" db="EMBL/GenBank/DDBJ databases">
        <title>Porcisia hertigi Genome sequencing and assembly.</title>
        <authorList>
            <person name="Almutairi H."/>
            <person name="Gatherer D."/>
        </authorList>
    </citation>
    <scope>NUCLEOTIDE SEQUENCE [LARGE SCALE GENOMIC DNA]</scope>
    <source>
        <strain evidence="2 3">C119</strain>
    </source>
</reference>
<name>A0A836I4S3_9TRYP</name>
<evidence type="ECO:0000313" key="3">
    <source>
        <dbReference type="Proteomes" id="UP000674318"/>
    </source>
</evidence>
<sequence>MTLATLPHVGEPLISLAVYCPLLCANKEERAADNVLFYFPTETHINSQMNQVGFCIAISSLAPRFGIHCSRRQTIQKQRSSVCLMSPVENLWVSAHVRGGIEATLATHHLLQISCALFELLYGANTLLLLTVPNTHNSSKESSSNGSASSPSSLPVIDNTVSSTAQARAALRSFFMKCATFISSALAAQCRVRDCAAEPTVRPAAAMSAQDWAQYLSAEVSFGLPLRFVSDRDVSSVQLGRVEEVVRHVLWRRLSNCVARPDDPAPTWLVRDRTRCCIFILPTLDVVLADSELPCDVVQALKYNLILCAPLSCTSFHCHVPRDGLCEVAVWLDGNVAVVLVEKRESQSASVGEHTGYPALMEYAEIIAAETCQLLTQPAAGSTTLETKYACWLATRDTTTHQLYHKPALKPPISASSGLVAHWRLRGAVLEGTPFRWVMPGLVTYVRTLVYSTQMCLSSPTSTSVLDCWTRWHSFWVYLRFVGATVTVLAWDQPQHQQPSVSIRQLLHEAQRLLPVAP</sequence>
<dbReference type="InterPro" id="IPR043987">
    <property type="entry name" value="CCZ1/INTU/HSP4_longin_1"/>
</dbReference>
<organism evidence="2 3">
    <name type="scientific">Porcisia hertigi</name>
    <dbReference type="NCBI Taxonomy" id="2761500"/>
    <lineage>
        <taxon>Eukaryota</taxon>
        <taxon>Discoba</taxon>
        <taxon>Euglenozoa</taxon>
        <taxon>Kinetoplastea</taxon>
        <taxon>Metakinetoplastina</taxon>
        <taxon>Trypanosomatida</taxon>
        <taxon>Trypanosomatidae</taxon>
        <taxon>Leishmaniinae</taxon>
        <taxon>Porcisia</taxon>
    </lineage>
</organism>
<dbReference type="OrthoDB" id="240546at2759"/>
<dbReference type="EMBL" id="JAFJZO010000036">
    <property type="protein sequence ID" value="KAG5490211.1"/>
    <property type="molecule type" value="Genomic_DNA"/>
</dbReference>
<dbReference type="GO" id="GO:0016192">
    <property type="term" value="P:vesicle-mediated transport"/>
    <property type="evidence" value="ECO:0007669"/>
    <property type="project" value="InterPro"/>
</dbReference>
<dbReference type="Proteomes" id="UP000674318">
    <property type="component" value="Unassembled WGS sequence"/>
</dbReference>
<dbReference type="GeneID" id="94286459"/>
<feature type="domain" description="CCZ1/INTU/HSP4 first Longin" evidence="1">
    <location>
        <begin position="15"/>
        <end position="123"/>
    </location>
</feature>
<dbReference type="KEGG" id="phet:94286459"/>
<dbReference type="RefSeq" id="XP_067752539.1">
    <property type="nucleotide sequence ID" value="XM_067896382.1"/>
</dbReference>
<comment type="caution">
    <text evidence="2">The sequence shown here is derived from an EMBL/GenBank/DDBJ whole genome shotgun (WGS) entry which is preliminary data.</text>
</comment>
<keyword evidence="3" id="KW-1185">Reference proteome</keyword>
<dbReference type="Pfam" id="PF19031">
    <property type="entry name" value="Intu_longin_1"/>
    <property type="match status" value="1"/>
</dbReference>
<evidence type="ECO:0000313" key="2">
    <source>
        <dbReference type="EMBL" id="KAG5490211.1"/>
    </source>
</evidence>
<protein>
    <recommendedName>
        <fullName evidence="1">CCZ1/INTU/HSP4 first Longin domain-containing protein</fullName>
    </recommendedName>
</protein>
<gene>
    <name evidence="2" type="ORF">JKF63_00330</name>
</gene>
<dbReference type="AlphaFoldDB" id="A0A836I4S3"/>